<comment type="subunit">
    <text evidence="4">Homodimer.</text>
</comment>
<dbReference type="SUPFAM" id="SSF53383">
    <property type="entry name" value="PLP-dependent transferases"/>
    <property type="match status" value="1"/>
</dbReference>
<protein>
    <recommendedName>
        <fullName evidence="5">8-amino-7-oxononanoate synthase</fullName>
        <ecNumber evidence="5">2.3.1.47</ecNumber>
    </recommendedName>
    <alternativeName>
        <fullName evidence="9">7-keto-8-amino-pelargonic acid synthase</fullName>
    </alternativeName>
    <alternativeName>
        <fullName evidence="10">8-amino-7-ketopelargonate synthase</fullName>
    </alternativeName>
</protein>
<comment type="pathway">
    <text evidence="2">Cofactor biosynthesis; biotin biosynthesis.</text>
</comment>
<dbReference type="Gene3D" id="3.40.640.10">
    <property type="entry name" value="Type I PLP-dependent aspartate aminotransferase-like (Major domain)"/>
    <property type="match status" value="1"/>
</dbReference>
<keyword evidence="8 12" id="KW-0663">Pyridoxal phosphate</keyword>
<dbReference type="RefSeq" id="WP_205459488.1">
    <property type="nucleotide sequence ID" value="NZ_JAFHKK010000020.1"/>
</dbReference>
<evidence type="ECO:0000256" key="8">
    <source>
        <dbReference type="ARBA" id="ARBA00022898"/>
    </source>
</evidence>
<sequence length="371" mass="40612">MERFLQERLDALELSGGKRTLHVHKAQGLNLASNDYLGLASNIPLQQEFLRTLEDKPPLFSASSSRLLTGNVAAYEVLETTLARLFGTQSALVFNSGYHMNVGILPALCTDKTLILADKLVHASLIDGIRLSKGKFLRYAHNDLNHLETLLRTHHEAYEHIIVVTESIFSMDGDEADLKGLVALKHRYEKMVLYVDEAHGVGVRGESGLGCVQGCGCMGEIDILAGTFGKALASVGGYIACSALMREFLVNHMRTLIFTTALPPINLLWSTFVLERLSGFENARAQLAKVSTLLREGLVQKGYAHPSSSHIIPLMVGENAPTLKKARALQALGFYALPIRPPTVPKGTSRIRFSLTSLVQEADIRAILDVL</sequence>
<keyword evidence="15" id="KW-1185">Reference proteome</keyword>
<dbReference type="PANTHER" id="PTHR13693">
    <property type="entry name" value="CLASS II AMINOTRANSFERASE/8-AMINO-7-OXONONANOATE SYNTHASE"/>
    <property type="match status" value="1"/>
</dbReference>
<keyword evidence="6" id="KW-0808">Transferase</keyword>
<keyword evidence="7" id="KW-0093">Biotin biosynthesis</keyword>
<dbReference type="InterPro" id="IPR050087">
    <property type="entry name" value="AON_synthase_class-II"/>
</dbReference>
<dbReference type="InterPro" id="IPR015422">
    <property type="entry name" value="PyrdxlP-dep_Trfase_small"/>
</dbReference>
<dbReference type="Proteomes" id="UP000703590">
    <property type="component" value="Unassembled WGS sequence"/>
</dbReference>
<dbReference type="InterPro" id="IPR004839">
    <property type="entry name" value="Aminotransferase_I/II_large"/>
</dbReference>
<evidence type="ECO:0000256" key="10">
    <source>
        <dbReference type="ARBA" id="ARBA00033381"/>
    </source>
</evidence>
<comment type="catalytic activity">
    <reaction evidence="11">
        <text>6-carboxyhexanoyl-[ACP] + L-alanine + H(+) = (8S)-8-amino-7-oxononanoate + holo-[ACP] + CO2</text>
        <dbReference type="Rhea" id="RHEA:42288"/>
        <dbReference type="Rhea" id="RHEA-COMP:9685"/>
        <dbReference type="Rhea" id="RHEA-COMP:9955"/>
        <dbReference type="ChEBI" id="CHEBI:15378"/>
        <dbReference type="ChEBI" id="CHEBI:16526"/>
        <dbReference type="ChEBI" id="CHEBI:57972"/>
        <dbReference type="ChEBI" id="CHEBI:64479"/>
        <dbReference type="ChEBI" id="CHEBI:78846"/>
        <dbReference type="ChEBI" id="CHEBI:149468"/>
        <dbReference type="EC" id="2.3.1.47"/>
    </reaction>
</comment>
<evidence type="ECO:0000256" key="6">
    <source>
        <dbReference type="ARBA" id="ARBA00022679"/>
    </source>
</evidence>
<dbReference type="PANTHER" id="PTHR13693:SF100">
    <property type="entry name" value="8-AMINO-7-OXONONANOATE SYNTHASE"/>
    <property type="match status" value="1"/>
</dbReference>
<comment type="similarity">
    <text evidence="3">Belongs to the class-II pyridoxal-phosphate-dependent aminotransferase family. BioF subfamily.</text>
</comment>
<proteinExistence type="inferred from homology"/>
<evidence type="ECO:0000256" key="1">
    <source>
        <dbReference type="ARBA" id="ARBA00001933"/>
    </source>
</evidence>
<feature type="domain" description="Aminotransferase class I/classII large" evidence="13">
    <location>
        <begin position="28"/>
        <end position="370"/>
    </location>
</feature>
<evidence type="ECO:0000256" key="12">
    <source>
        <dbReference type="RuleBase" id="RU003693"/>
    </source>
</evidence>
<evidence type="ECO:0000256" key="4">
    <source>
        <dbReference type="ARBA" id="ARBA00011738"/>
    </source>
</evidence>
<dbReference type="EC" id="2.3.1.47" evidence="5"/>
<evidence type="ECO:0000259" key="13">
    <source>
        <dbReference type="Pfam" id="PF00155"/>
    </source>
</evidence>
<organism evidence="14 15">
    <name type="scientific">Sulfurospirillum tamanense</name>
    <dbReference type="NCBI Taxonomy" id="2813362"/>
    <lineage>
        <taxon>Bacteria</taxon>
        <taxon>Pseudomonadati</taxon>
        <taxon>Campylobacterota</taxon>
        <taxon>Epsilonproteobacteria</taxon>
        <taxon>Campylobacterales</taxon>
        <taxon>Sulfurospirillaceae</taxon>
        <taxon>Sulfurospirillum</taxon>
    </lineage>
</organism>
<evidence type="ECO:0000256" key="11">
    <source>
        <dbReference type="ARBA" id="ARBA00047715"/>
    </source>
</evidence>
<evidence type="ECO:0000256" key="5">
    <source>
        <dbReference type="ARBA" id="ARBA00013187"/>
    </source>
</evidence>
<reference evidence="14" key="2">
    <citation type="submission" date="2021-02" db="EMBL/GenBank/DDBJ databases">
        <authorList>
            <person name="Merkel A.Y."/>
        </authorList>
    </citation>
    <scope>NUCLEOTIDE SEQUENCE</scope>
    <source>
        <strain evidence="14">T05b</strain>
    </source>
</reference>
<evidence type="ECO:0000256" key="9">
    <source>
        <dbReference type="ARBA" id="ARBA00032610"/>
    </source>
</evidence>
<comment type="cofactor">
    <cofactor evidence="1 12">
        <name>pyridoxal 5'-phosphate</name>
        <dbReference type="ChEBI" id="CHEBI:597326"/>
    </cofactor>
</comment>
<evidence type="ECO:0000313" key="14">
    <source>
        <dbReference type="EMBL" id="MBN2964938.1"/>
    </source>
</evidence>
<evidence type="ECO:0000256" key="3">
    <source>
        <dbReference type="ARBA" id="ARBA00010008"/>
    </source>
</evidence>
<dbReference type="PROSITE" id="PS00599">
    <property type="entry name" value="AA_TRANSFER_CLASS_2"/>
    <property type="match status" value="1"/>
</dbReference>
<dbReference type="Gene3D" id="3.90.1150.10">
    <property type="entry name" value="Aspartate Aminotransferase, domain 1"/>
    <property type="match status" value="1"/>
</dbReference>
<dbReference type="Pfam" id="PF00155">
    <property type="entry name" value="Aminotran_1_2"/>
    <property type="match status" value="1"/>
</dbReference>
<comment type="caution">
    <text evidence="14">The sequence shown here is derived from an EMBL/GenBank/DDBJ whole genome shotgun (WGS) entry which is preliminary data.</text>
</comment>
<evidence type="ECO:0000256" key="2">
    <source>
        <dbReference type="ARBA" id="ARBA00004746"/>
    </source>
</evidence>
<dbReference type="InterPro" id="IPR015424">
    <property type="entry name" value="PyrdxlP-dep_Trfase"/>
</dbReference>
<gene>
    <name evidence="14" type="ORF">JWV37_09120</name>
</gene>
<name>A0ABS2WTF7_9BACT</name>
<reference evidence="14" key="1">
    <citation type="submission" date="2021-02" db="EMBL/GenBank/DDBJ databases">
        <title>Sulfurospirillum tamanensis sp. nov.</title>
        <authorList>
            <person name="Frolova A."/>
            <person name="Merkel A."/>
            <person name="Slobodkin A."/>
        </authorList>
    </citation>
    <scope>NUCLEOTIDE SEQUENCE</scope>
    <source>
        <strain evidence="14">T05b</strain>
    </source>
</reference>
<dbReference type="InterPro" id="IPR001917">
    <property type="entry name" value="Aminotrans_II_pyridoxalP_BS"/>
</dbReference>
<evidence type="ECO:0000313" key="15">
    <source>
        <dbReference type="Proteomes" id="UP000703590"/>
    </source>
</evidence>
<accession>A0ABS2WTF7</accession>
<dbReference type="EMBL" id="JAFHKK010000020">
    <property type="protein sequence ID" value="MBN2964938.1"/>
    <property type="molecule type" value="Genomic_DNA"/>
</dbReference>
<dbReference type="InterPro" id="IPR015421">
    <property type="entry name" value="PyrdxlP-dep_Trfase_major"/>
</dbReference>
<evidence type="ECO:0000256" key="7">
    <source>
        <dbReference type="ARBA" id="ARBA00022756"/>
    </source>
</evidence>